<dbReference type="RefSeq" id="WP_377197482.1">
    <property type="nucleotide sequence ID" value="NZ_JBHUHF010000001.1"/>
</dbReference>
<dbReference type="Proteomes" id="UP001597338">
    <property type="component" value="Unassembled WGS sequence"/>
</dbReference>
<evidence type="ECO:0008006" key="3">
    <source>
        <dbReference type="Google" id="ProtNLM"/>
    </source>
</evidence>
<keyword evidence="2" id="KW-1185">Reference proteome</keyword>
<proteinExistence type="predicted"/>
<name>A0ABW4VAB7_9MICO</name>
<comment type="caution">
    <text evidence="1">The sequence shown here is derived from an EMBL/GenBank/DDBJ whole genome shotgun (WGS) entry which is preliminary data.</text>
</comment>
<evidence type="ECO:0000313" key="1">
    <source>
        <dbReference type="EMBL" id="MFD2025602.1"/>
    </source>
</evidence>
<reference evidence="2" key="1">
    <citation type="journal article" date="2019" name="Int. J. Syst. Evol. Microbiol.">
        <title>The Global Catalogue of Microorganisms (GCM) 10K type strain sequencing project: providing services to taxonomists for standard genome sequencing and annotation.</title>
        <authorList>
            <consortium name="The Broad Institute Genomics Platform"/>
            <consortium name="The Broad Institute Genome Sequencing Center for Infectious Disease"/>
            <person name="Wu L."/>
            <person name="Ma J."/>
        </authorList>
    </citation>
    <scope>NUCLEOTIDE SEQUENCE [LARGE SCALE GENOMIC DNA]</scope>
    <source>
        <strain evidence="2">CCM 7043</strain>
    </source>
</reference>
<evidence type="ECO:0000313" key="2">
    <source>
        <dbReference type="Proteomes" id="UP001597338"/>
    </source>
</evidence>
<accession>A0ABW4VAB7</accession>
<protein>
    <recommendedName>
        <fullName evidence="3">DUF559 domain-containing protein</fullName>
    </recommendedName>
</protein>
<dbReference type="EMBL" id="JBHUHF010000001">
    <property type="protein sequence ID" value="MFD2025602.1"/>
    <property type="molecule type" value="Genomic_DNA"/>
</dbReference>
<sequence length="306" mass="33471">MSSWQCDAVGVGPSQRRNLVTGGSWQRLTRGVFDTGTVPNGLHPFDVDRLRAAWSALLANRRAIAVGSCALVLHGVKGLPRRVVPEATFPHGTARRARDGIAFRQYAAGLETVEITGRTVATVRCALFQALPTLSRDHAVACLDNALNQGLIQVADIAVIRRGLANRRGSVQAIACLSLTDGRAESPPESHARLRLLDAGIAPDDLQRDFFDARGRFLGRADLAWHLGDDRWLIVEIDSQEFHGSERQVRRDATRQNGLVGEGRNIIMRFFPSHVTGGHLVGEVAQVLAREAWQPGRTLPPAARRR</sequence>
<organism evidence="1 2">
    <name type="scientific">Promicromonospora aerolata</name>
    <dbReference type="NCBI Taxonomy" id="195749"/>
    <lineage>
        <taxon>Bacteria</taxon>
        <taxon>Bacillati</taxon>
        <taxon>Actinomycetota</taxon>
        <taxon>Actinomycetes</taxon>
        <taxon>Micrococcales</taxon>
        <taxon>Promicromonosporaceae</taxon>
        <taxon>Promicromonospora</taxon>
    </lineage>
</organism>
<gene>
    <name evidence="1" type="ORF">ACFSL2_08770</name>
</gene>